<evidence type="ECO:0000313" key="1">
    <source>
        <dbReference type="EMBL" id="RSB20440.1"/>
    </source>
</evidence>
<dbReference type="EMBL" id="RHWT01000134">
    <property type="protein sequence ID" value="RSB20440.1"/>
    <property type="molecule type" value="Genomic_DNA"/>
</dbReference>
<name>A0A3R8Z5Y1_ENTCL</name>
<organism evidence="1 2">
    <name type="scientific">Enterobacter cloacae</name>
    <dbReference type="NCBI Taxonomy" id="550"/>
    <lineage>
        <taxon>Bacteria</taxon>
        <taxon>Pseudomonadati</taxon>
        <taxon>Pseudomonadota</taxon>
        <taxon>Gammaproteobacteria</taxon>
        <taxon>Enterobacterales</taxon>
        <taxon>Enterobacteriaceae</taxon>
        <taxon>Enterobacter</taxon>
        <taxon>Enterobacter cloacae complex</taxon>
    </lineage>
</organism>
<gene>
    <name evidence="1" type="ORF">EGK68_26360</name>
</gene>
<sequence length="75" mass="8275">AFVRRRSGHDKAKPLSGRISALAGREGRLRACTQTFQRHHSQPLRNLVTTSIIKSDGVPGRRPGRLRFSVVGEGL</sequence>
<dbReference type="Proteomes" id="UP000275321">
    <property type="component" value="Unassembled WGS sequence"/>
</dbReference>
<evidence type="ECO:0000313" key="2">
    <source>
        <dbReference type="Proteomes" id="UP000275321"/>
    </source>
</evidence>
<dbReference type="AlphaFoldDB" id="A0A3R8Z5Y1"/>
<reference evidence="1 2" key="1">
    <citation type="submission" date="2018-10" db="EMBL/GenBank/DDBJ databases">
        <title>Transmission dynamics of multidrug resistant bacteria on intensive care unit surfaces.</title>
        <authorList>
            <person name="D'Souza A.W."/>
            <person name="Potter R.F."/>
            <person name="Wallace M."/>
            <person name="Shupe A."/>
            <person name="Patel S."/>
            <person name="Sun S."/>
            <person name="Gul D."/>
            <person name="Kwon J.H."/>
            <person name="Andleeb S."/>
            <person name="Burnham C.-A.D."/>
            <person name="Dantas G."/>
        </authorList>
    </citation>
    <scope>NUCLEOTIDE SEQUENCE [LARGE SCALE GENOMIC DNA]</scope>
    <source>
        <strain evidence="1 2">EC_073</strain>
    </source>
</reference>
<accession>A0A3R8Z5Y1</accession>
<feature type="non-terminal residue" evidence="1">
    <location>
        <position position="1"/>
    </location>
</feature>
<comment type="caution">
    <text evidence="1">The sequence shown here is derived from an EMBL/GenBank/DDBJ whole genome shotgun (WGS) entry which is preliminary data.</text>
</comment>
<proteinExistence type="predicted"/>
<protein>
    <submittedName>
        <fullName evidence="1">Uncharacterized protein</fullName>
    </submittedName>
</protein>